<dbReference type="GO" id="GO:0005886">
    <property type="term" value="C:plasma membrane"/>
    <property type="evidence" value="ECO:0007669"/>
    <property type="project" value="UniProtKB-SubCell"/>
</dbReference>
<keyword evidence="11" id="KW-1185">Reference proteome</keyword>
<dbReference type="GO" id="GO:0048473">
    <property type="term" value="P:D-methionine transmembrane transport"/>
    <property type="evidence" value="ECO:0007669"/>
    <property type="project" value="TreeGrafter"/>
</dbReference>
<dbReference type="Proteomes" id="UP000277858">
    <property type="component" value="Chromosome"/>
</dbReference>
<comment type="subcellular location">
    <subcellularLocation>
        <location evidence="1 8">Cell membrane</location>
        <topology evidence="1 8">Multi-pass membrane protein</topology>
    </subcellularLocation>
</comment>
<keyword evidence="6 8" id="KW-1133">Transmembrane helix</keyword>
<dbReference type="OrthoDB" id="9793490at2"/>
<accession>A0A448NW08</accession>
<feature type="transmembrane region" description="Helical" evidence="8">
    <location>
        <begin position="196"/>
        <end position="218"/>
    </location>
</feature>
<evidence type="ECO:0000256" key="4">
    <source>
        <dbReference type="ARBA" id="ARBA00022475"/>
    </source>
</evidence>
<dbReference type="STRING" id="1122997.GCA_000425285_02667"/>
<dbReference type="PANTHER" id="PTHR30450:SF1">
    <property type="entry name" value="D-METHIONINE TRANSPORT SYSTEM PERMEASE PROTEIN METI-RELATED"/>
    <property type="match status" value="1"/>
</dbReference>
<evidence type="ECO:0000256" key="6">
    <source>
        <dbReference type="ARBA" id="ARBA00022989"/>
    </source>
</evidence>
<evidence type="ECO:0000256" key="8">
    <source>
        <dbReference type="RuleBase" id="RU363032"/>
    </source>
</evidence>
<dbReference type="RefSeq" id="WP_084149545.1">
    <property type="nucleotide sequence ID" value="NZ_LR134473.1"/>
</dbReference>
<dbReference type="AlphaFoldDB" id="A0A448NW08"/>
<proteinExistence type="inferred from homology"/>
<evidence type="ECO:0000256" key="3">
    <source>
        <dbReference type="ARBA" id="ARBA00022448"/>
    </source>
</evidence>
<organism evidence="10 11">
    <name type="scientific">Acidipropionibacterium jensenii</name>
    <dbReference type="NCBI Taxonomy" id="1749"/>
    <lineage>
        <taxon>Bacteria</taxon>
        <taxon>Bacillati</taxon>
        <taxon>Actinomycetota</taxon>
        <taxon>Actinomycetes</taxon>
        <taxon>Propionibacteriales</taxon>
        <taxon>Propionibacteriaceae</taxon>
        <taxon>Acidipropionibacterium</taxon>
    </lineage>
</organism>
<keyword evidence="3 8" id="KW-0813">Transport</keyword>
<keyword evidence="5 8" id="KW-0812">Transmembrane</keyword>
<name>A0A448NW08_9ACTN</name>
<protein>
    <submittedName>
        <fullName evidence="10">D-methionine transport system permease protein metI</fullName>
    </submittedName>
</protein>
<evidence type="ECO:0000256" key="5">
    <source>
        <dbReference type="ARBA" id="ARBA00022692"/>
    </source>
</evidence>
<dbReference type="EMBL" id="LR134473">
    <property type="protein sequence ID" value="VEI02162.1"/>
    <property type="molecule type" value="Genomic_DNA"/>
</dbReference>
<dbReference type="PROSITE" id="PS50928">
    <property type="entry name" value="ABC_TM1"/>
    <property type="match status" value="1"/>
</dbReference>
<comment type="similarity">
    <text evidence="2">Belongs to the binding-protein-dependent transport system permease family. CysTW subfamily.</text>
</comment>
<feature type="transmembrane region" description="Helical" evidence="8">
    <location>
        <begin position="104"/>
        <end position="126"/>
    </location>
</feature>
<dbReference type="Gene3D" id="1.10.3720.10">
    <property type="entry name" value="MetI-like"/>
    <property type="match status" value="1"/>
</dbReference>
<evidence type="ECO:0000256" key="1">
    <source>
        <dbReference type="ARBA" id="ARBA00004651"/>
    </source>
</evidence>
<evidence type="ECO:0000256" key="2">
    <source>
        <dbReference type="ARBA" id="ARBA00007069"/>
    </source>
</evidence>
<reference evidence="10 11" key="1">
    <citation type="submission" date="2018-12" db="EMBL/GenBank/DDBJ databases">
        <authorList>
            <consortium name="Pathogen Informatics"/>
        </authorList>
    </citation>
    <scope>NUCLEOTIDE SEQUENCE [LARGE SCALE GENOMIC DNA]</scope>
    <source>
        <strain evidence="10 11">NCTC13652</strain>
    </source>
</reference>
<dbReference type="PANTHER" id="PTHR30450">
    <property type="entry name" value="ABC TRANSPORTER PERMEASE"/>
    <property type="match status" value="1"/>
</dbReference>
<feature type="transmembrane region" description="Helical" evidence="8">
    <location>
        <begin position="67"/>
        <end position="92"/>
    </location>
</feature>
<evidence type="ECO:0000259" key="9">
    <source>
        <dbReference type="PROSITE" id="PS50928"/>
    </source>
</evidence>
<feature type="domain" description="ABC transmembrane type-1" evidence="9">
    <location>
        <begin position="63"/>
        <end position="254"/>
    </location>
</feature>
<dbReference type="FunFam" id="1.10.3720.10:FF:000002">
    <property type="entry name" value="D-methionine ABC transporter permease MetI"/>
    <property type="match status" value="1"/>
</dbReference>
<keyword evidence="7 8" id="KW-0472">Membrane</keyword>
<feature type="transmembrane region" description="Helical" evidence="8">
    <location>
        <begin position="238"/>
        <end position="256"/>
    </location>
</feature>
<dbReference type="NCBIfam" id="NF008049">
    <property type="entry name" value="PRK10782.1"/>
    <property type="match status" value="1"/>
</dbReference>
<dbReference type="InterPro" id="IPR051322">
    <property type="entry name" value="AA_ABC_Transporter_Permease"/>
</dbReference>
<feature type="transmembrane region" description="Helical" evidence="8">
    <location>
        <begin position="138"/>
        <end position="158"/>
    </location>
</feature>
<dbReference type="InterPro" id="IPR035906">
    <property type="entry name" value="MetI-like_sf"/>
</dbReference>
<sequence>MSAPITLGALGSLGSLGAVSTPGASGALGALGALLRPETLTRPGLAPTLGNWVLIQAKLPQATWETIAMVAVSTTVTLVLGLPLGVLLTLVAPGRLRPNRGLHVLLSLVVNIGRSTPFIILMIALIPLTRLIAGTSLGWQAACVPLSVGAVPFFARLVENALSSVPPGVLEASQMAGASLWRTATGVLVREAIPSLLAALTVTAVTLVSYSAMAGTVGGGGLGTLAYYYGYQRFMPDVMTVTIVLTIVLVQVLQFAGDRVVSAVSRG</sequence>
<dbReference type="Pfam" id="PF00528">
    <property type="entry name" value="BPD_transp_1"/>
    <property type="match status" value="1"/>
</dbReference>
<dbReference type="CDD" id="cd06261">
    <property type="entry name" value="TM_PBP2"/>
    <property type="match status" value="1"/>
</dbReference>
<evidence type="ECO:0000313" key="10">
    <source>
        <dbReference type="EMBL" id="VEI02162.1"/>
    </source>
</evidence>
<evidence type="ECO:0000256" key="7">
    <source>
        <dbReference type="ARBA" id="ARBA00023136"/>
    </source>
</evidence>
<gene>
    <name evidence="10" type="primary">metI_1</name>
    <name evidence="10" type="ORF">NCTC13652_00328</name>
</gene>
<keyword evidence="4" id="KW-1003">Cell membrane</keyword>
<evidence type="ECO:0000313" key="11">
    <source>
        <dbReference type="Proteomes" id="UP000277858"/>
    </source>
</evidence>
<dbReference type="InterPro" id="IPR000515">
    <property type="entry name" value="MetI-like"/>
</dbReference>
<dbReference type="SUPFAM" id="SSF161098">
    <property type="entry name" value="MetI-like"/>
    <property type="match status" value="1"/>
</dbReference>